<dbReference type="GO" id="GO:0070062">
    <property type="term" value="C:extracellular exosome"/>
    <property type="evidence" value="ECO:0007669"/>
    <property type="project" value="TreeGrafter"/>
</dbReference>
<evidence type="ECO:0000256" key="12">
    <source>
        <dbReference type="SAM" id="MobiDB-lite"/>
    </source>
</evidence>
<keyword evidence="17" id="KW-1185">Reference proteome</keyword>
<dbReference type="EMBL" id="JBCEZU010000597">
    <property type="protein sequence ID" value="KAK9514184.1"/>
    <property type="molecule type" value="Genomic_DNA"/>
</dbReference>
<comment type="subcellular location">
    <subcellularLocation>
        <location evidence="1">Cell membrane</location>
        <topology evidence="1">Single-pass type I membrane protein</topology>
    </subcellularLocation>
</comment>
<dbReference type="InterPro" id="IPR003598">
    <property type="entry name" value="Ig_sub2"/>
</dbReference>
<dbReference type="AlphaFoldDB" id="A0AAW1DVJ5"/>
<sequence>MNAQTVGWLVFLAVIKNFTCGQHKLFELDAIHLKAKEGSCIEIKCSVTHTVNAVGAYWFWIKDGQWNANDLTGTVIYSTNTAKRPVSADFADRVKYIGSLSSNQKGDLETSQKCSISICDLNKTDSGDYAFRFDGIAQWFTEPRVTLEVQENPCLITFEKPPVVNESDTITLTCSTLSTCTSSPQIGGLTQLSPTSYSASQHNNGKQKSTRVRFTVNWQDDGKQFSCKTDDTDKNLIRNISLTVQYAPKDTSAKKSPENVVERRSVTLTCSAKGRPEPNFTWFKDKNKVFTGAVWKTSIIESQNGVYHCEAENKQGTIKSNTVIISVEYAPEVEVKSSAPIFRQGDTMTLTCNVKRSKPQPHTYDWLKDGKAVAQKHTQRYVVERIGPEHRGSYTCRATNTVGIGTSVPLEIEVQHGPWKTTLSISKNDESVGVGKSLTFYCNTEANPAPYRYSWYRYYNNNNKQIDWKSNTTTEGQLHLDRVKRTDDACYMCNATNSINTGDNSEPVCIKVLYGPTELTLSMDTDVREGQLITIRCTVESFPPSTLTLKWTPESNHQSSQLRVNQPDWPPNTLKHSFNVTSTHTGFYTCDARNSEGSKTSERRKLVVKYCPKDVTVKAQPALVVDENKSLTLDCSARSHPPVTSVTWMKITDGKSRILRKTQTFTLNSVSSSDSGLYICEASNAIGTGNSKQTEVKVKYAPKHTKITTGAEHQKSDGRRSVTLSCSSQSYSPVTYSWHKMKAEEGDEKVSDRQSYTVYSDQPGVYYCVTKNEMGQRSSEPVHLFDRNVMKTLLIILFVIILLIIFSIVIVYRHRKKKLEQQGTTNTLPCFGFLGWWNGTGRRNRMSDPGMVEPFRSRDDLLPDQTHRPNAQRCQPRPDSTPASNINSVYCTVNLPFGQQGRPAQKIIRQQGGHTEDDSLNYASLHFENKQKNKILPPANVEDVYAKVSKKKPATKNEDRPADYENASTARAPNPINYDTDTSEDEVQVNYTQVNFKAKPGHQRVARDSSSSDEDETQYSEVRM</sequence>
<evidence type="ECO:0000259" key="15">
    <source>
        <dbReference type="PROSITE" id="PS50835"/>
    </source>
</evidence>
<evidence type="ECO:0000256" key="10">
    <source>
        <dbReference type="ARBA" id="ARBA00045430"/>
    </source>
</evidence>
<feature type="chain" id="PRO_5043530791" description="B-cell receptor CD22" evidence="14">
    <location>
        <begin position="22"/>
        <end position="1024"/>
    </location>
</feature>
<feature type="domain" description="Ig-like" evidence="15">
    <location>
        <begin position="418"/>
        <end position="509"/>
    </location>
</feature>
<evidence type="ECO:0000256" key="9">
    <source>
        <dbReference type="ARBA" id="ARBA00041781"/>
    </source>
</evidence>
<evidence type="ECO:0000256" key="11">
    <source>
        <dbReference type="ARBA" id="ARBA00046458"/>
    </source>
</evidence>
<comment type="subunit">
    <text evidence="11">Predominantly monomer of isoform CD22-beta. Also found as heterodimer of isoform CD22-beta and a shorter isoform. Interacts with PTPN6/SHP-1, LYN, SYK, PIK3R1/PIK3R2 and PLCG1 upon phosphorylation. Interacts with GRB2, INPP5D and SHC1 upon phosphorylation. May form a complex with INPP5D/SHIP, GRB2 and SHC1.</text>
</comment>
<dbReference type="InterPro" id="IPR013783">
    <property type="entry name" value="Ig-like_fold"/>
</dbReference>
<feature type="signal peptide" evidence="14">
    <location>
        <begin position="1"/>
        <end position="21"/>
    </location>
</feature>
<dbReference type="Pfam" id="PF13927">
    <property type="entry name" value="Ig_3"/>
    <property type="match status" value="2"/>
</dbReference>
<keyword evidence="13" id="KW-0812">Transmembrane</keyword>
<organism evidence="16 17">
    <name type="scientific">Zoarces viviparus</name>
    <name type="common">Viviparous eelpout</name>
    <name type="synonym">Blennius viviparus</name>
    <dbReference type="NCBI Taxonomy" id="48416"/>
    <lineage>
        <taxon>Eukaryota</taxon>
        <taxon>Metazoa</taxon>
        <taxon>Chordata</taxon>
        <taxon>Craniata</taxon>
        <taxon>Vertebrata</taxon>
        <taxon>Euteleostomi</taxon>
        <taxon>Actinopterygii</taxon>
        <taxon>Neopterygii</taxon>
        <taxon>Teleostei</taxon>
        <taxon>Neoteleostei</taxon>
        <taxon>Acanthomorphata</taxon>
        <taxon>Eupercaria</taxon>
        <taxon>Perciformes</taxon>
        <taxon>Cottioidei</taxon>
        <taxon>Zoarcales</taxon>
        <taxon>Zoarcidae</taxon>
        <taxon>Zoarcinae</taxon>
        <taxon>Zoarces</taxon>
    </lineage>
</organism>
<dbReference type="SMART" id="SM00409">
    <property type="entry name" value="IG"/>
    <property type="match status" value="8"/>
</dbReference>
<evidence type="ECO:0000256" key="7">
    <source>
        <dbReference type="ARBA" id="ARBA00023319"/>
    </source>
</evidence>
<dbReference type="Proteomes" id="UP001488805">
    <property type="component" value="Unassembled WGS sequence"/>
</dbReference>
<feature type="domain" description="Ig-like" evidence="15">
    <location>
        <begin position="331"/>
        <end position="413"/>
    </location>
</feature>
<evidence type="ECO:0000256" key="13">
    <source>
        <dbReference type="SAM" id="Phobius"/>
    </source>
</evidence>
<reference evidence="16 17" key="1">
    <citation type="journal article" date="2024" name="Genome Biol. Evol.">
        <title>Chromosome-level genome assembly of the viviparous eelpout Zoarces viviparus.</title>
        <authorList>
            <person name="Fuhrmann N."/>
            <person name="Brasseur M.V."/>
            <person name="Bakowski C.E."/>
            <person name="Podsiadlowski L."/>
            <person name="Prost S."/>
            <person name="Krehenwinkel H."/>
            <person name="Mayer C."/>
        </authorList>
    </citation>
    <scope>NUCLEOTIDE SEQUENCE [LARGE SCALE GENOMIC DNA]</scope>
    <source>
        <strain evidence="16">NO-MEL_2022_Ind0_liver</strain>
    </source>
</reference>
<dbReference type="GO" id="GO:0007155">
    <property type="term" value="P:cell adhesion"/>
    <property type="evidence" value="ECO:0007669"/>
    <property type="project" value="UniProtKB-KW"/>
</dbReference>
<keyword evidence="13" id="KW-0472">Membrane</keyword>
<comment type="caution">
    <text evidence="16">The sequence shown here is derived from an EMBL/GenBank/DDBJ whole genome shotgun (WGS) entry which is preliminary data.</text>
</comment>
<dbReference type="PROSITE" id="PS50835">
    <property type="entry name" value="IG_LIKE"/>
    <property type="match status" value="7"/>
</dbReference>
<dbReference type="PANTHER" id="PTHR46958">
    <property type="entry name" value="B-CELL RECEPTOR CD22"/>
    <property type="match status" value="1"/>
</dbReference>
<evidence type="ECO:0000256" key="3">
    <source>
        <dbReference type="ARBA" id="ARBA00022729"/>
    </source>
</evidence>
<evidence type="ECO:0000313" key="17">
    <source>
        <dbReference type="Proteomes" id="UP001488805"/>
    </source>
</evidence>
<accession>A0AAW1DVJ5</accession>
<evidence type="ECO:0000256" key="4">
    <source>
        <dbReference type="ARBA" id="ARBA00022737"/>
    </source>
</evidence>
<keyword evidence="2" id="KW-1003">Cell membrane</keyword>
<keyword evidence="6" id="KW-0325">Glycoprotein</keyword>
<dbReference type="GO" id="GO:0042113">
    <property type="term" value="P:B cell activation"/>
    <property type="evidence" value="ECO:0007669"/>
    <property type="project" value="TreeGrafter"/>
</dbReference>
<dbReference type="GO" id="GO:0042609">
    <property type="term" value="F:CD4 receptor binding"/>
    <property type="evidence" value="ECO:0007669"/>
    <property type="project" value="TreeGrafter"/>
</dbReference>
<dbReference type="GO" id="GO:0030888">
    <property type="term" value="P:regulation of B cell proliferation"/>
    <property type="evidence" value="ECO:0007669"/>
    <property type="project" value="TreeGrafter"/>
</dbReference>
<dbReference type="InterPro" id="IPR056386">
    <property type="entry name" value="Ig_CD22"/>
</dbReference>
<dbReference type="GO" id="GO:0009897">
    <property type="term" value="C:external side of plasma membrane"/>
    <property type="evidence" value="ECO:0007669"/>
    <property type="project" value="TreeGrafter"/>
</dbReference>
<dbReference type="SMART" id="SM00408">
    <property type="entry name" value="IGc2"/>
    <property type="match status" value="5"/>
</dbReference>
<dbReference type="InterPro" id="IPR036179">
    <property type="entry name" value="Ig-like_dom_sf"/>
</dbReference>
<feature type="domain" description="Ig-like" evidence="15">
    <location>
        <begin position="612"/>
        <end position="697"/>
    </location>
</feature>
<evidence type="ECO:0000256" key="8">
    <source>
        <dbReference type="ARBA" id="ARBA00040106"/>
    </source>
</evidence>
<keyword evidence="7" id="KW-0393">Immunoglobulin domain</keyword>
<keyword evidence="5" id="KW-0130">Cell adhesion</keyword>
<dbReference type="InterPro" id="IPR007110">
    <property type="entry name" value="Ig-like_dom"/>
</dbReference>
<dbReference type="SUPFAM" id="SSF48726">
    <property type="entry name" value="Immunoglobulin"/>
    <property type="match status" value="8"/>
</dbReference>
<dbReference type="InterPro" id="IPR003599">
    <property type="entry name" value="Ig_sub"/>
</dbReference>
<evidence type="ECO:0000313" key="16">
    <source>
        <dbReference type="EMBL" id="KAK9514184.1"/>
    </source>
</evidence>
<evidence type="ECO:0000256" key="14">
    <source>
        <dbReference type="SAM" id="SignalP"/>
    </source>
</evidence>
<evidence type="ECO:0000256" key="5">
    <source>
        <dbReference type="ARBA" id="ARBA00022889"/>
    </source>
</evidence>
<dbReference type="Pfam" id="PF13895">
    <property type="entry name" value="Ig_2"/>
    <property type="match status" value="3"/>
</dbReference>
<dbReference type="PANTHER" id="PTHR46958:SF1">
    <property type="entry name" value="B-CELL RECEPTOR CD22"/>
    <property type="match status" value="1"/>
</dbReference>
<protein>
    <recommendedName>
        <fullName evidence="8">B-cell receptor CD22</fullName>
    </recommendedName>
    <alternativeName>
        <fullName evidence="9">Sialic acid-binding Ig-like lectin 2</fullName>
    </alternativeName>
</protein>
<dbReference type="GO" id="GO:0019903">
    <property type="term" value="F:protein phosphatase binding"/>
    <property type="evidence" value="ECO:0007669"/>
    <property type="project" value="TreeGrafter"/>
</dbReference>
<feature type="domain" description="Ig-like" evidence="15">
    <location>
        <begin position="248"/>
        <end position="326"/>
    </location>
</feature>
<feature type="compositionally biased region" description="Basic and acidic residues" evidence="12">
    <location>
        <begin position="858"/>
        <end position="867"/>
    </location>
</feature>
<keyword evidence="13" id="KW-1133">Transmembrane helix</keyword>
<feature type="region of interest" description="Disordered" evidence="12">
    <location>
        <begin position="858"/>
        <end position="885"/>
    </location>
</feature>
<dbReference type="GO" id="GO:0050859">
    <property type="term" value="P:negative regulation of B cell receptor signaling pathway"/>
    <property type="evidence" value="ECO:0007669"/>
    <property type="project" value="TreeGrafter"/>
</dbReference>
<dbReference type="GO" id="GO:0033691">
    <property type="term" value="F:sialic acid binding"/>
    <property type="evidence" value="ECO:0007669"/>
    <property type="project" value="TreeGrafter"/>
</dbReference>
<dbReference type="Pfam" id="PF24518">
    <property type="entry name" value="Ig_CD22"/>
    <property type="match status" value="1"/>
</dbReference>
<dbReference type="CDD" id="cd00096">
    <property type="entry name" value="Ig"/>
    <property type="match status" value="2"/>
</dbReference>
<evidence type="ECO:0000256" key="2">
    <source>
        <dbReference type="ARBA" id="ARBA00022475"/>
    </source>
</evidence>
<name>A0AAW1DVJ5_ZOAVI</name>
<dbReference type="GO" id="GO:0005769">
    <property type="term" value="C:early endosome"/>
    <property type="evidence" value="ECO:0007669"/>
    <property type="project" value="TreeGrafter"/>
</dbReference>
<feature type="domain" description="Ig-like" evidence="15">
    <location>
        <begin position="702"/>
        <end position="783"/>
    </location>
</feature>
<proteinExistence type="predicted"/>
<keyword evidence="3 14" id="KW-0732">Signal</keyword>
<dbReference type="GO" id="GO:0055037">
    <property type="term" value="C:recycling endosome"/>
    <property type="evidence" value="ECO:0007669"/>
    <property type="project" value="TreeGrafter"/>
</dbReference>
<evidence type="ECO:0000256" key="6">
    <source>
        <dbReference type="ARBA" id="ARBA00023180"/>
    </source>
</evidence>
<gene>
    <name evidence="16" type="ORF">VZT92_027669</name>
</gene>
<evidence type="ECO:0000256" key="1">
    <source>
        <dbReference type="ARBA" id="ARBA00004251"/>
    </source>
</evidence>
<feature type="region of interest" description="Disordered" evidence="12">
    <location>
        <begin position="948"/>
        <end position="1024"/>
    </location>
</feature>
<comment type="function">
    <text evidence="10">Most highly expressed siglec (sialic acid-binding immunoglobulin-like lectin) on B-cells that plays a role in various aspects of B-cell biology including differentiation, antigen presentation, and trafficking to bone marrow. Binds to alpha 2,6-linked sialic acid residues of surface molecules such as CD22 itself, CD45 and IgM in a cis configuration. Can also bind to ligands on other cells as an adhesion molecule in a trans configuration. Acts as an inhibitory coreceptor on the surface of B-cells and inhibits B-cell receptor induced signaling, characterized by inhibition of the calcium mobilization and cellular activation. Mechanistically, the immunoreceptor tyrosine-based inhibitory motif domain is phosphorylated by the Src kinase LYN, which in turn leads to the recruitment of the protein tyrosine phosphatase 1/PTPN6, leading to the negative regulation of BCR signaling. If this negative signaling from is of sufficient strength, apoptosis of the B-cell can be induced.</text>
</comment>
<feature type="domain" description="Ig-like" evidence="15">
    <location>
        <begin position="143"/>
        <end position="243"/>
    </location>
</feature>
<dbReference type="Gene3D" id="2.60.40.10">
    <property type="entry name" value="Immunoglobulins"/>
    <property type="match status" value="8"/>
</dbReference>
<keyword evidence="4" id="KW-0677">Repeat</keyword>
<feature type="domain" description="Ig-like" evidence="15">
    <location>
        <begin position="516"/>
        <end position="607"/>
    </location>
</feature>
<feature type="transmembrane region" description="Helical" evidence="13">
    <location>
        <begin position="793"/>
        <end position="812"/>
    </location>
</feature>